<dbReference type="InterPro" id="IPR040085">
    <property type="entry name" value="MJ0674-like"/>
</dbReference>
<protein>
    <submittedName>
        <fullName evidence="6">Radical SAM domain protein</fullName>
    </submittedName>
</protein>
<dbReference type="GO" id="GO:0003824">
    <property type="term" value="F:catalytic activity"/>
    <property type="evidence" value="ECO:0007669"/>
    <property type="project" value="InterPro"/>
</dbReference>
<evidence type="ECO:0000256" key="4">
    <source>
        <dbReference type="ARBA" id="ARBA00023014"/>
    </source>
</evidence>
<dbReference type="Pfam" id="PF04055">
    <property type="entry name" value="Radical_SAM"/>
    <property type="match status" value="1"/>
</dbReference>
<dbReference type="PANTHER" id="PTHR43075">
    <property type="entry name" value="FORMATE LYASE ACTIVATING ENZYME, PUTATIVE (AFU_ORTHOLOGUE AFUA_2G15630)-RELATED"/>
    <property type="match status" value="1"/>
</dbReference>
<keyword evidence="4" id="KW-0411">Iron-sulfur</keyword>
<dbReference type="STRING" id="397948.Cmaq_0987"/>
<dbReference type="EMBL" id="CP000852">
    <property type="protein sequence ID" value="ABW01818.1"/>
    <property type="molecule type" value="Genomic_DNA"/>
</dbReference>
<dbReference type="AlphaFoldDB" id="A8MDG2"/>
<dbReference type="HOGENOM" id="CLU_062674_0_1_2"/>
<dbReference type="GO" id="GO:0051536">
    <property type="term" value="F:iron-sulfur cluster binding"/>
    <property type="evidence" value="ECO:0007669"/>
    <property type="project" value="UniProtKB-KW"/>
</dbReference>
<evidence type="ECO:0000259" key="5">
    <source>
        <dbReference type="Pfam" id="PF04055"/>
    </source>
</evidence>
<name>A8MDG2_CALMQ</name>
<dbReference type="CDD" id="cd01335">
    <property type="entry name" value="Radical_SAM"/>
    <property type="match status" value="1"/>
</dbReference>
<keyword evidence="2" id="KW-0479">Metal-binding</keyword>
<dbReference type="SFLD" id="SFLDG01099">
    <property type="entry name" value="Uncharacterised_Radical_SAM_Su"/>
    <property type="match status" value="1"/>
</dbReference>
<organism evidence="6 7">
    <name type="scientific">Caldivirga maquilingensis (strain ATCC 700844 / DSM 13496 / JCM 10307 / IC-167)</name>
    <dbReference type="NCBI Taxonomy" id="397948"/>
    <lineage>
        <taxon>Archaea</taxon>
        <taxon>Thermoproteota</taxon>
        <taxon>Thermoprotei</taxon>
        <taxon>Thermoproteales</taxon>
        <taxon>Thermoproteaceae</taxon>
        <taxon>Caldivirga</taxon>
    </lineage>
</organism>
<accession>A8MDG2</accession>
<dbReference type="RefSeq" id="WP_012186037.1">
    <property type="nucleotide sequence ID" value="NC_009954.1"/>
</dbReference>
<dbReference type="SFLD" id="SFLDS00029">
    <property type="entry name" value="Radical_SAM"/>
    <property type="match status" value="1"/>
</dbReference>
<keyword evidence="3" id="KW-0408">Iron</keyword>
<keyword evidence="1" id="KW-0949">S-adenosyl-L-methionine</keyword>
<evidence type="ECO:0000256" key="2">
    <source>
        <dbReference type="ARBA" id="ARBA00022723"/>
    </source>
</evidence>
<evidence type="ECO:0000256" key="3">
    <source>
        <dbReference type="ARBA" id="ARBA00023004"/>
    </source>
</evidence>
<dbReference type="SUPFAM" id="SSF102114">
    <property type="entry name" value="Radical SAM enzymes"/>
    <property type="match status" value="1"/>
</dbReference>
<gene>
    <name evidence="6" type="ordered locus">Cmaq_0987</name>
</gene>
<dbReference type="InterPro" id="IPR013785">
    <property type="entry name" value="Aldolase_TIM"/>
</dbReference>
<dbReference type="InterPro" id="IPR058240">
    <property type="entry name" value="rSAM_sf"/>
</dbReference>
<evidence type="ECO:0000313" key="7">
    <source>
        <dbReference type="Proteomes" id="UP000001137"/>
    </source>
</evidence>
<dbReference type="KEGG" id="cma:Cmaq_0987"/>
<dbReference type="Gene3D" id="3.20.20.70">
    <property type="entry name" value="Aldolase class I"/>
    <property type="match status" value="1"/>
</dbReference>
<dbReference type="GO" id="GO:0046872">
    <property type="term" value="F:metal ion binding"/>
    <property type="evidence" value="ECO:0007669"/>
    <property type="project" value="UniProtKB-KW"/>
</dbReference>
<sequence>MAWASYRPDAVTIWREQAVRERLNWYYAVMRDLAPAKFHIAARIEAPNDYVSMDDAELWRIHDELGHTFDEEWMQQRERPDTSLVWKDLPQASFLDVKIELARRQLRHCMLCERRCGVDRTIKRGACLLNAKARVASFFHHMGEEAPLVPSGTVFFTGCNFRCVYCQNWDISQRPENGVEVTPGELAAIQAKLREDGARNINWVGGEPTPSIPFILESLKILAKRRINVPQLWNSNMYLTPESLSLILHVMDIWLPDFKYGNNACALRYSVAPRYWDVTTRNLSVICKRGEDIIIRHLVLPSHVNCCTKPVLRWIAENCKRALVNIMDQYHPDYLVSSSKYMEMNRLVSKREMGEAYQYADELGLVWRPIS</sequence>
<evidence type="ECO:0000313" key="6">
    <source>
        <dbReference type="EMBL" id="ABW01818.1"/>
    </source>
</evidence>
<dbReference type="InterPro" id="IPR007197">
    <property type="entry name" value="rSAM"/>
</dbReference>
<evidence type="ECO:0000256" key="1">
    <source>
        <dbReference type="ARBA" id="ARBA00022691"/>
    </source>
</evidence>
<dbReference type="GeneID" id="5709381"/>
<reference evidence="6 7" key="1">
    <citation type="submission" date="2007-10" db="EMBL/GenBank/DDBJ databases">
        <title>Complete sequence of Caldivirga maquilingensis IC-167.</title>
        <authorList>
            <consortium name="US DOE Joint Genome Institute"/>
            <person name="Copeland A."/>
            <person name="Lucas S."/>
            <person name="Lapidus A."/>
            <person name="Barry K."/>
            <person name="Glavina del Rio T."/>
            <person name="Dalin E."/>
            <person name="Tice H."/>
            <person name="Pitluck S."/>
            <person name="Saunders E."/>
            <person name="Brettin T."/>
            <person name="Bruce D."/>
            <person name="Detter J.C."/>
            <person name="Han C."/>
            <person name="Schmutz J."/>
            <person name="Larimer F."/>
            <person name="Land M."/>
            <person name="Hauser L."/>
            <person name="Kyrpides N."/>
            <person name="Ivanova N."/>
            <person name="Biddle J.F."/>
            <person name="Zhang Z."/>
            <person name="Fitz-Gibbon S.T."/>
            <person name="Lowe T.M."/>
            <person name="Saltikov C."/>
            <person name="House C.H."/>
            <person name="Richardson P."/>
        </authorList>
    </citation>
    <scope>NUCLEOTIDE SEQUENCE [LARGE SCALE GENOMIC DNA]</scope>
    <source>
        <strain evidence="7">ATCC 700844 / DSM 13496 / JCM 10307 / IC-167</strain>
    </source>
</reference>
<feature type="domain" description="Radical SAM core" evidence="5">
    <location>
        <begin position="154"/>
        <end position="303"/>
    </location>
</feature>
<proteinExistence type="predicted"/>
<keyword evidence="7" id="KW-1185">Reference proteome</keyword>
<dbReference type="Proteomes" id="UP000001137">
    <property type="component" value="Chromosome"/>
</dbReference>
<dbReference type="eggNOG" id="arCOG00934">
    <property type="taxonomic scope" value="Archaea"/>
</dbReference>
<dbReference type="PANTHER" id="PTHR43075:SF1">
    <property type="entry name" value="FORMATE LYASE ACTIVATING ENZYME, PUTATIVE (AFU_ORTHOLOGUE AFUA_2G15630)-RELATED"/>
    <property type="match status" value="1"/>
</dbReference>